<feature type="domain" description="HAMP" evidence="10">
    <location>
        <begin position="208"/>
        <end position="262"/>
    </location>
</feature>
<gene>
    <name evidence="11" type="ORF">HBH39_15290</name>
</gene>
<dbReference type="PANTHER" id="PTHR32089">
    <property type="entry name" value="METHYL-ACCEPTING CHEMOTAXIS PROTEIN MCPB"/>
    <property type="match status" value="1"/>
</dbReference>
<name>A0A6G9QM66_9GAMM</name>
<keyword evidence="5 7" id="KW-0807">Transducer</keyword>
<dbReference type="InterPro" id="IPR004089">
    <property type="entry name" value="MCPsignal_dom"/>
</dbReference>
<dbReference type="PROSITE" id="PS50111">
    <property type="entry name" value="CHEMOTAXIS_TRANSDUC_2"/>
    <property type="match status" value="1"/>
</dbReference>
<dbReference type="PANTHER" id="PTHR32089:SF119">
    <property type="entry name" value="METHYL-ACCEPTING CHEMOTAXIS PROTEIN CTPL"/>
    <property type="match status" value="1"/>
</dbReference>
<accession>A0A6G9QM66</accession>
<evidence type="ECO:0000256" key="2">
    <source>
        <dbReference type="ARBA" id="ARBA00022692"/>
    </source>
</evidence>
<evidence type="ECO:0000256" key="7">
    <source>
        <dbReference type="PROSITE-ProRule" id="PRU00284"/>
    </source>
</evidence>
<feature type="transmembrane region" description="Helical" evidence="8">
    <location>
        <begin position="185"/>
        <end position="207"/>
    </location>
</feature>
<keyword evidence="3 8" id="KW-1133">Transmembrane helix</keyword>
<keyword evidence="12" id="KW-1185">Reference proteome</keyword>
<dbReference type="GO" id="GO:0006935">
    <property type="term" value="P:chemotaxis"/>
    <property type="evidence" value="ECO:0007669"/>
    <property type="project" value="UniProtKB-ARBA"/>
</dbReference>
<comment type="subcellular location">
    <subcellularLocation>
        <location evidence="1">Membrane</location>
        <topology evidence="1">Multi-pass membrane protein</topology>
    </subcellularLocation>
</comment>
<evidence type="ECO:0000259" key="10">
    <source>
        <dbReference type="PROSITE" id="PS50885"/>
    </source>
</evidence>
<reference evidence="11 12" key="1">
    <citation type="submission" date="2020-03" db="EMBL/GenBank/DDBJ databases">
        <title>Complete genome sequence of Shewanella sp.</title>
        <authorList>
            <person name="Kim Y.-S."/>
            <person name="Kim S.-J."/>
            <person name="Jung H.-K."/>
            <person name="Kim K.-H."/>
        </authorList>
    </citation>
    <scope>NUCLEOTIDE SEQUENCE [LARGE SCALE GENOMIC DNA]</scope>
    <source>
        <strain evidence="11 12">PN3F2</strain>
    </source>
</reference>
<dbReference type="GO" id="GO:0007165">
    <property type="term" value="P:signal transduction"/>
    <property type="evidence" value="ECO:0007669"/>
    <property type="project" value="UniProtKB-KW"/>
</dbReference>
<dbReference type="EMBL" id="CP050313">
    <property type="protein sequence ID" value="QIR15680.1"/>
    <property type="molecule type" value="Genomic_DNA"/>
</dbReference>
<dbReference type="SUPFAM" id="SSF58104">
    <property type="entry name" value="Methyl-accepting chemotaxis protein (MCP) signaling domain"/>
    <property type="match status" value="1"/>
</dbReference>
<dbReference type="SMART" id="SM00283">
    <property type="entry name" value="MA"/>
    <property type="match status" value="1"/>
</dbReference>
<evidence type="ECO:0000256" key="1">
    <source>
        <dbReference type="ARBA" id="ARBA00004141"/>
    </source>
</evidence>
<dbReference type="SMART" id="SM00304">
    <property type="entry name" value="HAMP"/>
    <property type="match status" value="1"/>
</dbReference>
<feature type="domain" description="Methyl-accepting transducer" evidence="9">
    <location>
        <begin position="267"/>
        <end position="503"/>
    </location>
</feature>
<dbReference type="PROSITE" id="PS50885">
    <property type="entry name" value="HAMP"/>
    <property type="match status" value="1"/>
</dbReference>
<evidence type="ECO:0000256" key="3">
    <source>
        <dbReference type="ARBA" id="ARBA00022989"/>
    </source>
</evidence>
<evidence type="ECO:0000313" key="11">
    <source>
        <dbReference type="EMBL" id="QIR15680.1"/>
    </source>
</evidence>
<evidence type="ECO:0000313" key="12">
    <source>
        <dbReference type="Proteomes" id="UP000502608"/>
    </source>
</evidence>
<protein>
    <submittedName>
        <fullName evidence="11">HAMP domain-containing protein</fullName>
    </submittedName>
</protein>
<keyword evidence="2 8" id="KW-0812">Transmembrane</keyword>
<feature type="transmembrane region" description="Helical" evidence="8">
    <location>
        <begin position="13"/>
        <end position="35"/>
    </location>
</feature>
<evidence type="ECO:0000259" key="9">
    <source>
        <dbReference type="PROSITE" id="PS50111"/>
    </source>
</evidence>
<evidence type="ECO:0000256" key="8">
    <source>
        <dbReference type="SAM" id="Phobius"/>
    </source>
</evidence>
<dbReference type="GO" id="GO:0016020">
    <property type="term" value="C:membrane"/>
    <property type="evidence" value="ECO:0007669"/>
    <property type="project" value="UniProtKB-SubCell"/>
</dbReference>
<evidence type="ECO:0000256" key="6">
    <source>
        <dbReference type="ARBA" id="ARBA00029447"/>
    </source>
</evidence>
<dbReference type="InterPro" id="IPR003660">
    <property type="entry name" value="HAMP_dom"/>
</dbReference>
<evidence type="ECO:0000256" key="5">
    <source>
        <dbReference type="ARBA" id="ARBA00023224"/>
    </source>
</evidence>
<organism evidence="11 12">
    <name type="scientific">Shewanella aestuarii</name>
    <dbReference type="NCBI Taxonomy" id="1028752"/>
    <lineage>
        <taxon>Bacteria</taxon>
        <taxon>Pseudomonadati</taxon>
        <taxon>Pseudomonadota</taxon>
        <taxon>Gammaproteobacteria</taxon>
        <taxon>Alteromonadales</taxon>
        <taxon>Shewanellaceae</taxon>
        <taxon>Shewanella</taxon>
    </lineage>
</organism>
<dbReference type="RefSeq" id="WP_167679536.1">
    <property type="nucleotide sequence ID" value="NZ_CP050313.1"/>
</dbReference>
<dbReference type="CDD" id="cd06225">
    <property type="entry name" value="HAMP"/>
    <property type="match status" value="1"/>
</dbReference>
<evidence type="ECO:0000256" key="4">
    <source>
        <dbReference type="ARBA" id="ARBA00023136"/>
    </source>
</evidence>
<keyword evidence="4 8" id="KW-0472">Membrane</keyword>
<dbReference type="Pfam" id="PF00672">
    <property type="entry name" value="HAMP"/>
    <property type="match status" value="1"/>
</dbReference>
<dbReference type="KEGG" id="saes:HBH39_15290"/>
<dbReference type="Pfam" id="PF00015">
    <property type="entry name" value="MCPsignal"/>
    <property type="match status" value="1"/>
</dbReference>
<proteinExistence type="inferred from homology"/>
<dbReference type="AlphaFoldDB" id="A0A6G9QM66"/>
<dbReference type="Gene3D" id="1.10.287.950">
    <property type="entry name" value="Methyl-accepting chemotaxis protein"/>
    <property type="match status" value="1"/>
</dbReference>
<dbReference type="Proteomes" id="UP000502608">
    <property type="component" value="Chromosome"/>
</dbReference>
<dbReference type="FunFam" id="1.10.287.950:FF:000001">
    <property type="entry name" value="Methyl-accepting chemotaxis sensory transducer"/>
    <property type="match status" value="1"/>
</dbReference>
<comment type="similarity">
    <text evidence="6">Belongs to the methyl-accepting chemotaxis (MCP) protein family.</text>
</comment>
<sequence>MNWFNNMPIFKKVGLIFVLSVVIFAVNLAISIVAMNKNRDTLDFMQHKVTERVELANQNVIFIQRLDELYTQAVSFADEDLLENASKVYQSLDNNLAKLISIDANQSQSLSELSRGLKEYNSMTSDLASSMLDGSIDMSQVGQISQKKSQVFERLTAGISQYKADKVDEFSSTVAEASDRSEQSLYLSVGIGIALLLLMIVATIAIARSISSSAGDVANSLGELADGKGDLRHQLKVAGTDELGQVSSNFNRFLHLLAESIQGVVNVTNPLLSSAKSLKEKMSLATQATQQQSQDARIVQVSMEEMRHSVNDISLSAQQAAQAAQEAEREATEGLAVVQRTIDISQDLNRGIELASKSINELARDTESVGSILNVITSIAEQTNLLALNAAIEAARAGEQGRGFAVVADEVRALASKTADATKEIRGVLERLKSAAVSSVTTMDSAITKSSDNERYAKDTGDVLKSIQTKIVSINSMNTHIASATDQQSVVAEQVGGNVIEMNESFESSLNILADVHNISQGLDDFAVQLKNATSQFKL</sequence>